<dbReference type="SUPFAM" id="SSF56300">
    <property type="entry name" value="Metallo-dependent phosphatases"/>
    <property type="match status" value="1"/>
</dbReference>
<dbReference type="PANTHER" id="PTHR33393:SF11">
    <property type="entry name" value="POLYGLUTAMINE SYNTHESIS ACCESSORY PROTEIN RV0574C-RELATED"/>
    <property type="match status" value="1"/>
</dbReference>
<accession>A0A934M686</accession>
<evidence type="ECO:0000313" key="3">
    <source>
        <dbReference type="EMBL" id="MBI6874303.1"/>
    </source>
</evidence>
<reference evidence="3" key="1">
    <citation type="submission" date="2020-12" db="EMBL/GenBank/DDBJ databases">
        <title>Clostridium thailandense sp. nov., a novel acetogenic bacterium isolated from peat land soil in Thailand.</title>
        <authorList>
            <person name="Chaikitkaew S."/>
            <person name="Birkeland N.K."/>
        </authorList>
    </citation>
    <scope>NUCLEOTIDE SEQUENCE</scope>
    <source>
        <strain evidence="3">DSM 17425</strain>
    </source>
</reference>
<sequence length="385" mass="43688">MDKRKKIKLKKKKNVIFIATVCLFSTIIVAFSTVKFMNFMSDKAKTEYANSKVQETKKISNEGDNKNKNTKESASNIEILLSSAGDCTIGTDPRFDADTSLPTMVRRHNNDYSYLFKNAVPIFEKDDITIVNLETTFTNAKTRADKTFTFKAQPEFAKALNLGSIEGVNISNNHIYDFLDKGFKDTIETLRQYNINYFGEGNKWIKEIKGVKFGFLGYQGWNNNDKFMNKLKQDIEELKGQGCVVVINFHWGEEGNYYPNSIQKSIAHYAIDQGADLIIGHHPHVVQGLEKYKDKIICYSLGNFCFGGNSNPSDKDTFVLQTKFSFNNNKLAKYDVRVIPFSVSSVEYTNDYCPTPLSGDDKDRVLGKINKISTNLGFKITDSFN</sequence>
<comment type="similarity">
    <text evidence="1">Belongs to the CapA family.</text>
</comment>
<comment type="caution">
    <text evidence="3">The sequence shown here is derived from an EMBL/GenBank/DDBJ whole genome shotgun (WGS) entry which is preliminary data.</text>
</comment>
<dbReference type="InterPro" id="IPR029052">
    <property type="entry name" value="Metallo-depent_PP-like"/>
</dbReference>
<dbReference type="PANTHER" id="PTHR33393">
    <property type="entry name" value="POLYGLUTAMINE SYNTHESIS ACCESSORY PROTEIN RV0574C-RELATED"/>
    <property type="match status" value="1"/>
</dbReference>
<protein>
    <submittedName>
        <fullName evidence="3">CapA family protein</fullName>
    </submittedName>
</protein>
<keyword evidence="4" id="KW-1185">Reference proteome</keyword>
<feature type="domain" description="Capsule synthesis protein CapA" evidence="2">
    <location>
        <begin position="80"/>
        <end position="308"/>
    </location>
</feature>
<gene>
    <name evidence="3" type="ORF">I6U51_16650</name>
</gene>
<name>A0A934M686_9CLOT</name>
<organism evidence="3 4">
    <name type="scientific">Clostridium aciditolerans</name>
    <dbReference type="NCBI Taxonomy" id="339861"/>
    <lineage>
        <taxon>Bacteria</taxon>
        <taxon>Bacillati</taxon>
        <taxon>Bacillota</taxon>
        <taxon>Clostridia</taxon>
        <taxon>Eubacteriales</taxon>
        <taxon>Clostridiaceae</taxon>
        <taxon>Clostridium</taxon>
    </lineage>
</organism>
<dbReference type="SMART" id="SM00854">
    <property type="entry name" value="PGA_cap"/>
    <property type="match status" value="1"/>
</dbReference>
<proteinExistence type="inferred from homology"/>
<dbReference type="AlphaFoldDB" id="A0A934M686"/>
<evidence type="ECO:0000259" key="2">
    <source>
        <dbReference type="SMART" id="SM00854"/>
    </source>
</evidence>
<dbReference type="RefSeq" id="WP_211143697.1">
    <property type="nucleotide sequence ID" value="NZ_JAEEGB010000024.1"/>
</dbReference>
<dbReference type="Pfam" id="PF09587">
    <property type="entry name" value="PGA_cap"/>
    <property type="match status" value="1"/>
</dbReference>
<dbReference type="Gene3D" id="3.60.21.10">
    <property type="match status" value="1"/>
</dbReference>
<evidence type="ECO:0000256" key="1">
    <source>
        <dbReference type="ARBA" id="ARBA00005662"/>
    </source>
</evidence>
<dbReference type="InterPro" id="IPR019079">
    <property type="entry name" value="Capsule_synth_CapA"/>
</dbReference>
<dbReference type="CDD" id="cd07381">
    <property type="entry name" value="MPP_CapA"/>
    <property type="match status" value="1"/>
</dbReference>
<dbReference type="Proteomes" id="UP000622687">
    <property type="component" value="Unassembled WGS sequence"/>
</dbReference>
<dbReference type="InterPro" id="IPR052169">
    <property type="entry name" value="CW_Biosynth-Accessory"/>
</dbReference>
<evidence type="ECO:0000313" key="4">
    <source>
        <dbReference type="Proteomes" id="UP000622687"/>
    </source>
</evidence>
<dbReference type="EMBL" id="JAEEGB010000024">
    <property type="protein sequence ID" value="MBI6874303.1"/>
    <property type="molecule type" value="Genomic_DNA"/>
</dbReference>